<name>A0A2B4SL71_STYPI</name>
<dbReference type="FunFam" id="1.25.40.10:FF:000237">
    <property type="entry name" value="Bardet-Biedl syndrome 4 (Human)"/>
    <property type="match status" value="1"/>
</dbReference>
<feature type="repeat" description="TPR" evidence="4">
    <location>
        <begin position="239"/>
        <end position="272"/>
    </location>
</feature>
<dbReference type="Pfam" id="PF13432">
    <property type="entry name" value="TPR_16"/>
    <property type="match status" value="1"/>
</dbReference>
<dbReference type="PANTHER" id="PTHR44186">
    <property type="match status" value="1"/>
</dbReference>
<comment type="caution">
    <text evidence="6">The sequence shown here is derived from an EMBL/GenBank/DDBJ whole genome shotgun (WGS) entry which is preliminary data.</text>
</comment>
<dbReference type="Pfam" id="PF13181">
    <property type="entry name" value="TPR_8"/>
    <property type="match status" value="3"/>
</dbReference>
<dbReference type="Pfam" id="PF14559">
    <property type="entry name" value="TPR_19"/>
    <property type="match status" value="1"/>
</dbReference>
<keyword evidence="2 4" id="KW-0802">TPR repeat</keyword>
<dbReference type="OrthoDB" id="309339at2759"/>
<dbReference type="EMBL" id="LSMT01000036">
    <property type="protein sequence ID" value="PFX31424.1"/>
    <property type="molecule type" value="Genomic_DNA"/>
</dbReference>
<dbReference type="PANTHER" id="PTHR44186:SF1">
    <property type="entry name" value="BARDET-BIEDL SYNDROME 4 PROTEIN"/>
    <property type="match status" value="1"/>
</dbReference>
<gene>
    <name evidence="6" type="primary">BBS4</name>
    <name evidence="6" type="ORF">AWC38_SpisGene3802</name>
</gene>
<dbReference type="GO" id="GO:0036064">
    <property type="term" value="C:ciliary basal body"/>
    <property type="evidence" value="ECO:0007669"/>
    <property type="project" value="TreeGrafter"/>
</dbReference>
<accession>A0A2B4SL71</accession>
<dbReference type="GO" id="GO:0060271">
    <property type="term" value="P:cilium assembly"/>
    <property type="evidence" value="ECO:0007669"/>
    <property type="project" value="TreeGrafter"/>
</dbReference>
<feature type="repeat" description="TPR" evidence="4">
    <location>
        <begin position="205"/>
        <end position="238"/>
    </location>
</feature>
<evidence type="ECO:0000256" key="4">
    <source>
        <dbReference type="PROSITE-ProRule" id="PRU00339"/>
    </source>
</evidence>
<feature type="region of interest" description="Disordered" evidence="5">
    <location>
        <begin position="1"/>
        <end position="64"/>
    </location>
</feature>
<organism evidence="6 7">
    <name type="scientific">Stylophora pistillata</name>
    <name type="common">Smooth cauliflower coral</name>
    <dbReference type="NCBI Taxonomy" id="50429"/>
    <lineage>
        <taxon>Eukaryota</taxon>
        <taxon>Metazoa</taxon>
        <taxon>Cnidaria</taxon>
        <taxon>Anthozoa</taxon>
        <taxon>Hexacorallia</taxon>
        <taxon>Scleractinia</taxon>
        <taxon>Astrocoeniina</taxon>
        <taxon>Pocilloporidae</taxon>
        <taxon>Stylophora</taxon>
    </lineage>
</organism>
<evidence type="ECO:0000256" key="5">
    <source>
        <dbReference type="SAM" id="MobiDB-lite"/>
    </source>
</evidence>
<dbReference type="PROSITE" id="PS50005">
    <property type="entry name" value="TPR"/>
    <property type="match status" value="4"/>
</dbReference>
<comment type="similarity">
    <text evidence="3">Belongs to the BBS4 family.</text>
</comment>
<dbReference type="STRING" id="50429.A0A2B4SL71"/>
<dbReference type="SMART" id="SM00028">
    <property type="entry name" value="TPR"/>
    <property type="match status" value="8"/>
</dbReference>
<evidence type="ECO:0000313" key="6">
    <source>
        <dbReference type="EMBL" id="PFX31424.1"/>
    </source>
</evidence>
<dbReference type="InterPro" id="IPR019734">
    <property type="entry name" value="TPR_rpt"/>
</dbReference>
<dbReference type="SUPFAM" id="SSF48452">
    <property type="entry name" value="TPR-like"/>
    <property type="match status" value="1"/>
</dbReference>
<feature type="region of interest" description="Disordered" evidence="5">
    <location>
        <begin position="476"/>
        <end position="509"/>
    </location>
</feature>
<feature type="compositionally biased region" description="Polar residues" evidence="5">
    <location>
        <begin position="1"/>
        <end position="16"/>
    </location>
</feature>
<protein>
    <submittedName>
        <fullName evidence="6">Bardet-Biedl syndrome 4 protein</fullName>
    </submittedName>
</protein>
<dbReference type="GO" id="GO:0061512">
    <property type="term" value="P:protein localization to cilium"/>
    <property type="evidence" value="ECO:0007669"/>
    <property type="project" value="TreeGrafter"/>
</dbReference>
<evidence type="ECO:0000256" key="2">
    <source>
        <dbReference type="ARBA" id="ARBA00022803"/>
    </source>
</evidence>
<proteinExistence type="inferred from homology"/>
<feature type="compositionally biased region" description="Pro residues" evidence="5">
    <location>
        <begin position="45"/>
        <end position="55"/>
    </location>
</feature>
<dbReference type="Proteomes" id="UP000225706">
    <property type="component" value="Unassembled WGS sequence"/>
</dbReference>
<evidence type="ECO:0000313" key="7">
    <source>
        <dbReference type="Proteomes" id="UP000225706"/>
    </source>
</evidence>
<dbReference type="Gene3D" id="1.25.40.10">
    <property type="entry name" value="Tetratricopeptide repeat domain"/>
    <property type="match status" value="3"/>
</dbReference>
<keyword evidence="1" id="KW-0677">Repeat</keyword>
<feature type="repeat" description="TPR" evidence="4">
    <location>
        <begin position="104"/>
        <end position="137"/>
    </location>
</feature>
<dbReference type="AlphaFoldDB" id="A0A2B4SL71"/>
<dbReference type="SUPFAM" id="SSF81901">
    <property type="entry name" value="HCP-like"/>
    <property type="match status" value="1"/>
</dbReference>
<keyword evidence="7" id="KW-1185">Reference proteome</keyword>
<dbReference type="InterPro" id="IPR011990">
    <property type="entry name" value="TPR-like_helical_dom_sf"/>
</dbReference>
<feature type="compositionally biased region" description="Low complexity" evidence="5">
    <location>
        <begin position="491"/>
        <end position="501"/>
    </location>
</feature>
<reference evidence="7" key="1">
    <citation type="journal article" date="2017" name="bioRxiv">
        <title>Comparative analysis of the genomes of Stylophora pistillata and Acropora digitifera provides evidence for extensive differences between species of corals.</title>
        <authorList>
            <person name="Voolstra C.R."/>
            <person name="Li Y."/>
            <person name="Liew Y.J."/>
            <person name="Baumgarten S."/>
            <person name="Zoccola D."/>
            <person name="Flot J.-F."/>
            <person name="Tambutte S."/>
            <person name="Allemand D."/>
            <person name="Aranda M."/>
        </authorList>
    </citation>
    <scope>NUCLEOTIDE SEQUENCE [LARGE SCALE GENOMIC DNA]</scope>
</reference>
<feature type="repeat" description="TPR" evidence="4">
    <location>
        <begin position="341"/>
        <end position="374"/>
    </location>
</feature>
<sequence>MESPQSGSQVSMLETASVSVTVSPESSVGQTPSVPRTPESIPTSTPAPIPQPKSQPPKRRGKAPELPVYERRNWLIHLHYIRKEFEACKSLIKDQLDETQGMCEYALYVKALILRQEGQIQESLDLFQRTVQINPQSADNLKQVARSLFLLARHKAALEVFNEAAKLSTKDWEIYHNQGVCYVYMKDFEKAKDCLKHALQYHRHDASFIQLGKVLLLEGDTESAIDVFKKAIEFSPENPDLMTTLGLLYLELGQTSKAFEHLGNALTYDPSNVKAILAAGSMIQSHGDYDVALTKYRIAAAATPESPHLWNNIGMCFFGKKKYVAAISCLKRATYMAPFDWKILYNLGIIHLTMQQYASAFHFLSAAITLKPKHGNLFMLLAIALTHLEDQENARHAYEQAANLDNSDPSINLNFSVFLYNTGEKKDAAKQFNIYERKMESYRLVKGVEVDPELVDVANKLGPTLQVGESLVWEGSDAGQSSRADFRDPSAPESVASSSSSFHEDGSFV</sequence>
<feature type="compositionally biased region" description="Polar residues" evidence="5">
    <location>
        <begin position="29"/>
        <end position="44"/>
    </location>
</feature>
<dbReference type="PROSITE" id="PS50293">
    <property type="entry name" value="TPR_REGION"/>
    <property type="match status" value="1"/>
</dbReference>
<evidence type="ECO:0000256" key="3">
    <source>
        <dbReference type="ARBA" id="ARBA00023778"/>
    </source>
</evidence>
<feature type="compositionally biased region" description="Low complexity" evidence="5">
    <location>
        <begin position="17"/>
        <end position="28"/>
    </location>
</feature>
<evidence type="ECO:0000256" key="1">
    <source>
        <dbReference type="ARBA" id="ARBA00022737"/>
    </source>
</evidence>